<dbReference type="AlphaFoldDB" id="A0AAD9J1E1"/>
<dbReference type="GO" id="GO:0008233">
    <property type="term" value="F:peptidase activity"/>
    <property type="evidence" value="ECO:0007669"/>
    <property type="project" value="UniProtKB-KW"/>
</dbReference>
<dbReference type="GO" id="GO:0010468">
    <property type="term" value="P:regulation of gene expression"/>
    <property type="evidence" value="ECO:0007669"/>
    <property type="project" value="TreeGrafter"/>
</dbReference>
<evidence type="ECO:0000256" key="3">
    <source>
        <dbReference type="ARBA" id="ARBA00022473"/>
    </source>
</evidence>
<dbReference type="PANTHER" id="PTHR11889:SF31">
    <property type="entry name" value="PROTEIN HEDGEHOG"/>
    <property type="match status" value="1"/>
</dbReference>
<dbReference type="InterPro" id="IPR000320">
    <property type="entry name" value="Hedgehog_signalling_dom"/>
</dbReference>
<sequence length="313" mass="35125">RCKDKLNTLAISVMNQWPGVKLRVTEAWDEDNHHAKDSLHYEGRAVDITTSDRDRSKFGMLARLAVQAGFDWVYYESRAHIHCSVKSDSSIASKNGGCFPMAAQVYIEGGITRQLSEISVGDRVLTINSEGKVSYDDVMMFLHRDFHKNQAFMILRTESGKQITLTPNHLIKMAEDAHTPINRLTSVYAGNVKANQYLYTVSAHNTVHPDRVVAVSAVRMSGVVAPLTKSGTIVIDDVIASCYAVIKSEDIAHAAFAPVRFWYSISDWLRPAANQQPAHNWTLPDSSVHYHWYADLLYEMAAYVVPDTWLVHS</sequence>
<dbReference type="Gene3D" id="3.30.1380.10">
    <property type="match status" value="1"/>
</dbReference>
<evidence type="ECO:0000256" key="8">
    <source>
        <dbReference type="ARBA" id="ARBA00022729"/>
    </source>
</evidence>
<evidence type="ECO:0000256" key="11">
    <source>
        <dbReference type="ARBA" id="ARBA00022837"/>
    </source>
</evidence>
<dbReference type="GO" id="GO:0005509">
    <property type="term" value="F:calcium ion binding"/>
    <property type="evidence" value="ECO:0007669"/>
    <property type="project" value="TreeGrafter"/>
</dbReference>
<evidence type="ECO:0008006" key="20">
    <source>
        <dbReference type="Google" id="ProtNLM"/>
    </source>
</evidence>
<keyword evidence="6" id="KW-0808">Transferase</keyword>
<dbReference type="SUPFAM" id="SSF51294">
    <property type="entry name" value="Hedgehog/intein (Hint) domain"/>
    <property type="match status" value="1"/>
</dbReference>
<organism evidence="18 19">
    <name type="scientific">Paralvinella palmiformis</name>
    <dbReference type="NCBI Taxonomy" id="53620"/>
    <lineage>
        <taxon>Eukaryota</taxon>
        <taxon>Metazoa</taxon>
        <taxon>Spiralia</taxon>
        <taxon>Lophotrochozoa</taxon>
        <taxon>Annelida</taxon>
        <taxon>Polychaeta</taxon>
        <taxon>Sedentaria</taxon>
        <taxon>Canalipalpata</taxon>
        <taxon>Terebellida</taxon>
        <taxon>Terebelliformia</taxon>
        <taxon>Alvinellidae</taxon>
        <taxon>Paralvinella</taxon>
    </lineage>
</organism>
<evidence type="ECO:0000256" key="6">
    <source>
        <dbReference type="ARBA" id="ARBA00022679"/>
    </source>
</evidence>
<comment type="catalytic activity">
    <reaction evidence="15">
        <text>glycyl-L-cysteinyl-[protein] + cholesterol + H(+) = [protein]-C-terminal glycyl cholesterol ester + N-terminal L-cysteinyl-[protein]</text>
        <dbReference type="Rhea" id="RHEA:59504"/>
        <dbReference type="Rhea" id="RHEA-COMP:12707"/>
        <dbReference type="Rhea" id="RHEA-COMP:15369"/>
        <dbReference type="Rhea" id="RHEA-COMP:15374"/>
        <dbReference type="ChEBI" id="CHEBI:15378"/>
        <dbReference type="ChEBI" id="CHEBI:16113"/>
        <dbReference type="ChEBI" id="CHEBI:65250"/>
        <dbReference type="ChEBI" id="CHEBI:143135"/>
        <dbReference type="ChEBI" id="CHEBI:143140"/>
    </reaction>
    <physiologicalReaction direction="left-to-right" evidence="15">
        <dbReference type="Rhea" id="RHEA:59505"/>
    </physiologicalReaction>
</comment>
<proteinExistence type="inferred from homology"/>
<evidence type="ECO:0000256" key="7">
    <source>
        <dbReference type="ARBA" id="ARBA00022723"/>
    </source>
</evidence>
<dbReference type="GO" id="GO:0016539">
    <property type="term" value="P:intein-mediated protein splicing"/>
    <property type="evidence" value="ECO:0007669"/>
    <property type="project" value="InterPro"/>
</dbReference>
<dbReference type="InterPro" id="IPR003587">
    <property type="entry name" value="Hint_dom_N"/>
</dbReference>
<keyword evidence="12" id="KW-0472">Membrane</keyword>
<dbReference type="InterPro" id="IPR036844">
    <property type="entry name" value="Hint_dom_sf"/>
</dbReference>
<dbReference type="FunFam" id="3.30.1380.10:FF:000005">
    <property type="entry name" value="Sonic hedgehog signaling molecule"/>
    <property type="match status" value="1"/>
</dbReference>
<keyword evidence="7" id="KW-0479">Metal-binding</keyword>
<dbReference type="SMART" id="SM00305">
    <property type="entry name" value="HintC"/>
    <property type="match status" value="1"/>
</dbReference>
<dbReference type="InterPro" id="IPR050387">
    <property type="entry name" value="Hedgehog_Signaling"/>
</dbReference>
<evidence type="ECO:0000313" key="18">
    <source>
        <dbReference type="EMBL" id="KAK2144871.1"/>
    </source>
</evidence>
<keyword evidence="10" id="KW-0068">Autocatalytic cleavage</keyword>
<accession>A0AAD9J1E1</accession>
<dbReference type="GO" id="GO:0005113">
    <property type="term" value="F:patched binding"/>
    <property type="evidence" value="ECO:0007669"/>
    <property type="project" value="TreeGrafter"/>
</dbReference>
<evidence type="ECO:0000256" key="13">
    <source>
        <dbReference type="ARBA" id="ARBA00023139"/>
    </source>
</evidence>
<dbReference type="GO" id="GO:0016540">
    <property type="term" value="P:protein autoprocessing"/>
    <property type="evidence" value="ECO:0007669"/>
    <property type="project" value="InterPro"/>
</dbReference>
<keyword evidence="19" id="KW-1185">Reference proteome</keyword>
<dbReference type="PROSITE" id="PS50817">
    <property type="entry name" value="INTEIN_N_TER"/>
    <property type="match status" value="1"/>
</dbReference>
<comment type="subcellular location">
    <subcellularLocation>
        <location evidence="1">Cell membrane</location>
        <topology evidence="1">Lipid-anchor</topology>
    </subcellularLocation>
</comment>
<evidence type="ECO:0000256" key="9">
    <source>
        <dbReference type="ARBA" id="ARBA00022801"/>
    </source>
</evidence>
<dbReference type="GO" id="GO:0007224">
    <property type="term" value="P:smoothened signaling pathway"/>
    <property type="evidence" value="ECO:0007669"/>
    <property type="project" value="TreeGrafter"/>
</dbReference>
<protein>
    <recommendedName>
        <fullName evidence="20">Hedgehog</fullName>
    </recommendedName>
</protein>
<dbReference type="GO" id="GO:0007267">
    <property type="term" value="P:cell-cell signaling"/>
    <property type="evidence" value="ECO:0007669"/>
    <property type="project" value="InterPro"/>
</dbReference>
<dbReference type="Pfam" id="PF01085">
    <property type="entry name" value="HH_signal"/>
    <property type="match status" value="1"/>
</dbReference>
<evidence type="ECO:0000256" key="15">
    <source>
        <dbReference type="ARBA" id="ARBA00048589"/>
    </source>
</evidence>
<evidence type="ECO:0000256" key="5">
    <source>
        <dbReference type="ARBA" id="ARBA00022670"/>
    </source>
</evidence>
<keyword evidence="11" id="KW-0106">Calcium</keyword>
<reference evidence="18" key="1">
    <citation type="journal article" date="2023" name="Mol. Biol. Evol.">
        <title>Third-Generation Sequencing Reveals the Adaptive Role of the Epigenome in Three Deep-Sea Polychaetes.</title>
        <authorList>
            <person name="Perez M."/>
            <person name="Aroh O."/>
            <person name="Sun Y."/>
            <person name="Lan Y."/>
            <person name="Juniper S.K."/>
            <person name="Young C.R."/>
            <person name="Angers B."/>
            <person name="Qian P.Y."/>
        </authorList>
    </citation>
    <scope>NUCLEOTIDE SEQUENCE</scope>
    <source>
        <strain evidence="18">P08H-3</strain>
    </source>
</reference>
<dbReference type="Pfam" id="PF01079">
    <property type="entry name" value="Hint"/>
    <property type="match status" value="1"/>
</dbReference>
<dbReference type="GO" id="GO:0016740">
    <property type="term" value="F:transferase activity"/>
    <property type="evidence" value="ECO:0007669"/>
    <property type="project" value="UniProtKB-KW"/>
</dbReference>
<comment type="caution">
    <text evidence="18">The sequence shown here is derived from an EMBL/GenBank/DDBJ whole genome shotgun (WGS) entry which is preliminary data.</text>
</comment>
<dbReference type="InterPro" id="IPR009045">
    <property type="entry name" value="Zn_M74/Hedgehog-like"/>
</dbReference>
<dbReference type="InterPro" id="IPR001767">
    <property type="entry name" value="Hedgehog_Hint"/>
</dbReference>
<evidence type="ECO:0000313" key="19">
    <source>
        <dbReference type="Proteomes" id="UP001208570"/>
    </source>
</evidence>
<evidence type="ECO:0000256" key="1">
    <source>
        <dbReference type="ARBA" id="ARBA00004193"/>
    </source>
</evidence>
<evidence type="ECO:0000259" key="16">
    <source>
        <dbReference type="SMART" id="SM00305"/>
    </source>
</evidence>
<keyword evidence="8" id="KW-0732">Signal</keyword>
<keyword evidence="3" id="KW-0217">Developmental protein</keyword>
<dbReference type="EMBL" id="JAODUP010000723">
    <property type="protein sequence ID" value="KAK2144871.1"/>
    <property type="molecule type" value="Genomic_DNA"/>
</dbReference>
<dbReference type="GO" id="GO:0048731">
    <property type="term" value="P:system development"/>
    <property type="evidence" value="ECO:0007669"/>
    <property type="project" value="UniProtKB-ARBA"/>
</dbReference>
<feature type="domain" description="Hint" evidence="17">
    <location>
        <begin position="96"/>
        <end position="202"/>
    </location>
</feature>
<dbReference type="SUPFAM" id="SSF55166">
    <property type="entry name" value="Hedgehog/DD-peptidase"/>
    <property type="match status" value="1"/>
</dbReference>
<dbReference type="PRINTS" id="PR00632">
    <property type="entry name" value="SONICHHOG"/>
</dbReference>
<dbReference type="GO" id="GO:0005886">
    <property type="term" value="C:plasma membrane"/>
    <property type="evidence" value="ECO:0007669"/>
    <property type="project" value="UniProtKB-SubCell"/>
</dbReference>
<keyword evidence="4" id="KW-1003">Cell membrane</keyword>
<dbReference type="FunFam" id="2.170.16.10:FF:000001">
    <property type="entry name" value="Indian hedgehog"/>
    <property type="match status" value="1"/>
</dbReference>
<dbReference type="GO" id="GO:0005615">
    <property type="term" value="C:extracellular space"/>
    <property type="evidence" value="ECO:0007669"/>
    <property type="project" value="TreeGrafter"/>
</dbReference>
<keyword evidence="13" id="KW-0564">Palmitate</keyword>
<evidence type="ECO:0000259" key="17">
    <source>
        <dbReference type="SMART" id="SM00306"/>
    </source>
</evidence>
<feature type="domain" description="Hint" evidence="16">
    <location>
        <begin position="204"/>
        <end position="248"/>
    </location>
</feature>
<keyword evidence="5" id="KW-0645">Protease</keyword>
<dbReference type="PANTHER" id="PTHR11889">
    <property type="entry name" value="HEDGEHOG"/>
    <property type="match status" value="1"/>
</dbReference>
<dbReference type="GO" id="GO:0001708">
    <property type="term" value="P:cell fate specification"/>
    <property type="evidence" value="ECO:0007669"/>
    <property type="project" value="TreeGrafter"/>
</dbReference>
<keyword evidence="14" id="KW-0449">Lipoprotein</keyword>
<name>A0AAD9J1E1_9ANNE</name>
<keyword evidence="9" id="KW-0378">Hydrolase</keyword>
<dbReference type="InterPro" id="IPR003586">
    <property type="entry name" value="Hint_dom_C"/>
</dbReference>
<dbReference type="InterPro" id="IPR006141">
    <property type="entry name" value="Intein_N"/>
</dbReference>
<evidence type="ECO:0000256" key="2">
    <source>
        <dbReference type="ARBA" id="ARBA00010649"/>
    </source>
</evidence>
<dbReference type="SMART" id="SM00306">
    <property type="entry name" value="HintN"/>
    <property type="match status" value="1"/>
</dbReference>
<evidence type="ECO:0000256" key="4">
    <source>
        <dbReference type="ARBA" id="ARBA00022475"/>
    </source>
</evidence>
<evidence type="ECO:0000256" key="12">
    <source>
        <dbReference type="ARBA" id="ARBA00023136"/>
    </source>
</evidence>
<evidence type="ECO:0000256" key="14">
    <source>
        <dbReference type="ARBA" id="ARBA00023288"/>
    </source>
</evidence>
<gene>
    <name evidence="18" type="ORF">LSH36_723g00040</name>
</gene>
<dbReference type="Proteomes" id="UP001208570">
    <property type="component" value="Unassembled WGS sequence"/>
</dbReference>
<dbReference type="Gene3D" id="2.170.16.10">
    <property type="entry name" value="Hedgehog/Intein (Hint) domain"/>
    <property type="match status" value="1"/>
</dbReference>
<feature type="non-terminal residue" evidence="18">
    <location>
        <position position="313"/>
    </location>
</feature>
<dbReference type="InterPro" id="IPR001657">
    <property type="entry name" value="Hedgehog"/>
</dbReference>
<dbReference type="CDD" id="cd00081">
    <property type="entry name" value="Hint"/>
    <property type="match status" value="1"/>
</dbReference>
<evidence type="ECO:0000256" key="10">
    <source>
        <dbReference type="ARBA" id="ARBA00022813"/>
    </source>
</evidence>
<comment type="similarity">
    <text evidence="2">Belongs to the hedgehog family.</text>
</comment>